<evidence type="ECO:0000313" key="6">
    <source>
        <dbReference type="WBParaSite" id="SRAE_X000125100.1"/>
    </source>
</evidence>
<dbReference type="PANTHER" id="PTHR45908">
    <property type="entry name" value="PROTEIN CBG11750-RELATED"/>
    <property type="match status" value="1"/>
</dbReference>
<feature type="chain" id="PRO_5015029996" evidence="2">
    <location>
        <begin position="26"/>
        <end position="347"/>
    </location>
</feature>
<evidence type="ECO:0000256" key="2">
    <source>
        <dbReference type="SAM" id="SignalP"/>
    </source>
</evidence>
<dbReference type="SUPFAM" id="SSF53474">
    <property type="entry name" value="alpha/beta-Hydrolases"/>
    <property type="match status" value="1"/>
</dbReference>
<reference evidence="4" key="1">
    <citation type="submission" date="2014-09" db="EMBL/GenBank/DDBJ databases">
        <authorList>
            <person name="Aslett A.Martin."/>
        </authorList>
    </citation>
    <scope>NUCLEOTIDE SEQUENCE</scope>
    <source>
        <strain evidence="4">ED321 Heterogonic</strain>
    </source>
</reference>
<keyword evidence="5" id="KW-1185">Reference proteome</keyword>
<dbReference type="WormBase" id="SRAE_X000125100">
    <property type="protein sequence ID" value="SRP00896"/>
    <property type="gene ID" value="WBGene00266817"/>
</dbReference>
<dbReference type="CDD" id="cd00519">
    <property type="entry name" value="Lipase_3"/>
    <property type="match status" value="1"/>
</dbReference>
<proteinExistence type="predicted"/>
<dbReference type="OrthoDB" id="426718at2759"/>
<feature type="transmembrane region" description="Helical" evidence="1">
    <location>
        <begin position="325"/>
        <end position="345"/>
    </location>
</feature>
<reference evidence="5" key="2">
    <citation type="submission" date="2014-09" db="EMBL/GenBank/DDBJ databases">
        <authorList>
            <person name="Martin A.A."/>
        </authorList>
    </citation>
    <scope>NUCLEOTIDE SEQUENCE</scope>
    <source>
        <strain evidence="5">ED321</strain>
    </source>
</reference>
<evidence type="ECO:0000313" key="5">
    <source>
        <dbReference type="Proteomes" id="UP000035682"/>
    </source>
</evidence>
<dbReference type="InterPro" id="IPR029058">
    <property type="entry name" value="AB_hydrolase_fold"/>
</dbReference>
<evidence type="ECO:0000313" key="7">
    <source>
        <dbReference type="WormBase" id="SRAE_X000125100"/>
    </source>
</evidence>
<keyword evidence="1" id="KW-1133">Transmembrane helix</keyword>
<keyword evidence="2" id="KW-0732">Signal</keyword>
<evidence type="ECO:0000256" key="1">
    <source>
        <dbReference type="SAM" id="Phobius"/>
    </source>
</evidence>
<dbReference type="Pfam" id="PF01764">
    <property type="entry name" value="Lipase_3"/>
    <property type="match status" value="1"/>
</dbReference>
<keyword evidence="1" id="KW-0472">Membrane</keyword>
<evidence type="ECO:0000259" key="3">
    <source>
        <dbReference type="Pfam" id="PF01764"/>
    </source>
</evidence>
<dbReference type="EMBL" id="LN609396">
    <property type="protein sequence ID" value="CEF59503.1"/>
    <property type="molecule type" value="Genomic_DNA"/>
</dbReference>
<sequence length="347" mass="39722">MSIMSKKIILPFLFLIFLKIFQVKSGVYNETLSLIAYNLSASAYADDNEEKITQCFQKSFPNQTYNNLHHSTFQCDDSSDDTCGGVYANFPDIDTTIIAFRGTKQSLELIKEAIQSLENFIPYNFNQNNVEINYGYVNKYYLKASEMAYKQFILQTINENSLHKNIIITGHSLGGALAALLALKLTLNGIHGDRITVITFGEPRIGDHNLASVIHTNVPNLYRVTHYQDIVSHYPPCSSDDKNGCLMKDKKPYHHPQEIWYNKYEKMTKGVYVKCNSNDGEDNNCSDKYFSVFQSLFNGGWESEHMDYFGYNIRSYGVQGCNSSFIIKTSFFQILIFLILFFFILSN</sequence>
<reference evidence="6" key="3">
    <citation type="submission" date="2020-12" db="UniProtKB">
        <authorList>
            <consortium name="WormBaseParasite"/>
        </authorList>
    </citation>
    <scope>IDENTIFICATION</scope>
</reference>
<dbReference type="GeneID" id="36384311"/>
<dbReference type="InterPro" id="IPR002921">
    <property type="entry name" value="Fungal_lipase-type"/>
</dbReference>
<feature type="signal peptide" evidence="2">
    <location>
        <begin position="1"/>
        <end position="25"/>
    </location>
</feature>
<evidence type="ECO:0000313" key="4">
    <source>
        <dbReference type="EMBL" id="CEF59503.1"/>
    </source>
</evidence>
<dbReference type="CTD" id="36384311"/>
<dbReference type="Gene3D" id="3.40.50.1820">
    <property type="entry name" value="alpha/beta hydrolase"/>
    <property type="match status" value="1"/>
</dbReference>
<keyword evidence="1" id="KW-0812">Transmembrane</keyword>
<feature type="domain" description="Fungal lipase-type" evidence="3">
    <location>
        <begin position="97"/>
        <end position="238"/>
    </location>
</feature>
<dbReference type="GO" id="GO:0006629">
    <property type="term" value="P:lipid metabolic process"/>
    <property type="evidence" value="ECO:0007669"/>
    <property type="project" value="InterPro"/>
</dbReference>
<dbReference type="Proteomes" id="UP000035682">
    <property type="component" value="Unplaced"/>
</dbReference>
<dbReference type="RefSeq" id="XP_024498714.1">
    <property type="nucleotide sequence ID" value="XM_024646841.1"/>
</dbReference>
<name>A0A090KPJ9_STRRB</name>
<accession>A0A090KPJ9</accession>
<dbReference type="WBParaSite" id="SRAE_X000125100.1">
    <property type="protein sequence ID" value="SRAE_X000125100.1"/>
    <property type="gene ID" value="WBGene00266817"/>
</dbReference>
<organism evidence="4">
    <name type="scientific">Strongyloides ratti</name>
    <name type="common">Parasitic roundworm</name>
    <dbReference type="NCBI Taxonomy" id="34506"/>
    <lineage>
        <taxon>Eukaryota</taxon>
        <taxon>Metazoa</taxon>
        <taxon>Ecdysozoa</taxon>
        <taxon>Nematoda</taxon>
        <taxon>Chromadorea</taxon>
        <taxon>Rhabditida</taxon>
        <taxon>Tylenchina</taxon>
        <taxon>Panagrolaimomorpha</taxon>
        <taxon>Strongyloidoidea</taxon>
        <taxon>Strongyloididae</taxon>
        <taxon>Strongyloides</taxon>
    </lineage>
</organism>
<protein>
    <submittedName>
        <fullName evidence="4 6">Lipase, class 3 family-containing protein</fullName>
    </submittedName>
</protein>
<gene>
    <name evidence="4 6 7" type="ORF">SRAE_X000125100</name>
</gene>
<dbReference type="AlphaFoldDB" id="A0A090KPJ9"/>